<proteinExistence type="inferred from homology"/>
<evidence type="ECO:0000256" key="1">
    <source>
        <dbReference type="ARBA" id="ARBA00004442"/>
    </source>
</evidence>
<name>A0ABV8CFG8_9GAMM</name>
<dbReference type="InterPro" id="IPR035243">
    <property type="entry name" value="TamA_POTRA_Dom_1"/>
</dbReference>
<dbReference type="Pfam" id="PF01103">
    <property type="entry name" value="Omp85"/>
    <property type="match status" value="1"/>
</dbReference>
<evidence type="ECO:0000259" key="12">
    <source>
        <dbReference type="Pfam" id="PF01103"/>
    </source>
</evidence>
<dbReference type="PANTHER" id="PTHR12815">
    <property type="entry name" value="SORTING AND ASSEMBLY MACHINERY SAMM50 PROTEIN FAMILY MEMBER"/>
    <property type="match status" value="1"/>
</dbReference>
<evidence type="ECO:0000256" key="8">
    <source>
        <dbReference type="ARBA" id="ARBA00023237"/>
    </source>
</evidence>
<dbReference type="Gene3D" id="3.10.20.310">
    <property type="entry name" value="membrane protein fhac"/>
    <property type="match status" value="3"/>
</dbReference>
<dbReference type="Pfam" id="PF07244">
    <property type="entry name" value="POTRA"/>
    <property type="match status" value="1"/>
</dbReference>
<evidence type="ECO:0000256" key="2">
    <source>
        <dbReference type="ARBA" id="ARBA00010248"/>
    </source>
</evidence>
<evidence type="ECO:0000259" key="14">
    <source>
        <dbReference type="Pfam" id="PF17243"/>
    </source>
</evidence>
<dbReference type="Pfam" id="PF17243">
    <property type="entry name" value="POTRA_TamA_1"/>
    <property type="match status" value="1"/>
</dbReference>
<dbReference type="Proteomes" id="UP001595758">
    <property type="component" value="Unassembled WGS sequence"/>
</dbReference>
<dbReference type="PANTHER" id="PTHR12815:SF47">
    <property type="entry name" value="TRANSLOCATION AND ASSEMBLY MODULE SUBUNIT TAMA"/>
    <property type="match status" value="1"/>
</dbReference>
<evidence type="ECO:0000256" key="5">
    <source>
        <dbReference type="ARBA" id="ARBA00022692"/>
    </source>
</evidence>
<feature type="domain" description="TamA POTRA" evidence="14">
    <location>
        <begin position="33"/>
        <end position="101"/>
    </location>
</feature>
<feature type="signal peptide" evidence="11">
    <location>
        <begin position="1"/>
        <end position="27"/>
    </location>
</feature>
<evidence type="ECO:0000313" key="16">
    <source>
        <dbReference type="Proteomes" id="UP001595758"/>
    </source>
</evidence>
<comment type="subcellular location">
    <subcellularLocation>
        <location evidence="1">Cell outer membrane</location>
    </subcellularLocation>
</comment>
<comment type="subunit">
    <text evidence="10">Interacts with TamB to form the translocation and assembly module (TAM).</text>
</comment>
<keyword evidence="6 11" id="KW-0732">Signal</keyword>
<keyword evidence="4" id="KW-1134">Transmembrane beta strand</keyword>
<feature type="domain" description="POTRA" evidence="13">
    <location>
        <begin position="192"/>
        <end position="258"/>
    </location>
</feature>
<feature type="chain" id="PRO_5046123840" description="Translocation and assembly module subunit TamA" evidence="11">
    <location>
        <begin position="28"/>
        <end position="572"/>
    </location>
</feature>
<evidence type="ECO:0000256" key="11">
    <source>
        <dbReference type="SAM" id="SignalP"/>
    </source>
</evidence>
<feature type="domain" description="Bacterial surface antigen (D15)" evidence="12">
    <location>
        <begin position="388"/>
        <end position="550"/>
    </location>
</feature>
<protein>
    <recommendedName>
        <fullName evidence="3">Translocation and assembly module subunit TamA</fullName>
    </recommendedName>
    <alternativeName>
        <fullName evidence="9">Autotransporter assembly factor TamA</fullName>
    </alternativeName>
</protein>
<dbReference type="Gene3D" id="2.40.160.50">
    <property type="entry name" value="membrane protein fhac: a member of the omp85/tpsb transporter family"/>
    <property type="match status" value="1"/>
</dbReference>
<dbReference type="InterPro" id="IPR010827">
    <property type="entry name" value="BamA/TamA_POTRA"/>
</dbReference>
<dbReference type="RefSeq" id="WP_382342236.1">
    <property type="nucleotide sequence ID" value="NZ_JBHSAB010000011.1"/>
</dbReference>
<evidence type="ECO:0000256" key="4">
    <source>
        <dbReference type="ARBA" id="ARBA00022452"/>
    </source>
</evidence>
<evidence type="ECO:0000259" key="13">
    <source>
        <dbReference type="Pfam" id="PF07244"/>
    </source>
</evidence>
<accession>A0ABV8CFG8</accession>
<keyword evidence="5" id="KW-0812">Transmembrane</keyword>
<evidence type="ECO:0000256" key="10">
    <source>
        <dbReference type="ARBA" id="ARBA00093548"/>
    </source>
</evidence>
<keyword evidence="16" id="KW-1185">Reference proteome</keyword>
<sequence>MPLSKWLAKGRQIRIILLAFCLPALLAAKPAPDIQVGGTKSKVQKNIQIRLQELAQSKSFSDESDEELKQHIAQAMAPYGYLKPIIHLTRLAGNNLKIQINAGPRLHFTQVTVSIVGEGRNNPEINKVSHDLLIKPGVAFNSIKYEDSKQALMNAAEHEGYLHASFDKAEILIDKVRYTANVILIFNTGPQYYFGQVRFDPARITPELLHRYIPFQYGESYSTEKILTFNNYLAASGYFKSVTVQPQLDGARSIPVDVHLQPVPHYSYSLGVGYGTDTGPRGRAALHVIPVNRWGHKFNALAIGSLKQNAVQGQYIIPGKNPTIDQYEIIGNAGTLNYSSGYSNSILLSAAQRHNLTNFQRVLSINGLYERFNYDYQPKTEAKTVFPRATLSWVEKDNDKLFTPTGYKVVVNGLAADRAILSDISFAQATFDAKAALTLKSLRTRLYFHTLQGVTQINDINHLPLSIAMLLGGADNLKAYSFNSIGPGKLMTYGGIEIQKETRDKWYLVGFLDSGDVYKPTVREMKNDVGLGLMWVSPIGPIKVGVAQAVGSHFNHFQSNKPKLVISMGPDL</sequence>
<evidence type="ECO:0000256" key="3">
    <source>
        <dbReference type="ARBA" id="ARBA00015419"/>
    </source>
</evidence>
<comment type="caution">
    <text evidence="15">The sequence shown here is derived from an EMBL/GenBank/DDBJ whole genome shotgun (WGS) entry which is preliminary data.</text>
</comment>
<gene>
    <name evidence="15" type="ORF">ACFORL_06405</name>
</gene>
<reference evidence="16" key="1">
    <citation type="journal article" date="2019" name="Int. J. Syst. Evol. Microbiol.">
        <title>The Global Catalogue of Microorganisms (GCM) 10K type strain sequencing project: providing services to taxonomists for standard genome sequencing and annotation.</title>
        <authorList>
            <consortium name="The Broad Institute Genomics Platform"/>
            <consortium name="The Broad Institute Genome Sequencing Center for Infectious Disease"/>
            <person name="Wu L."/>
            <person name="Ma J."/>
        </authorList>
    </citation>
    <scope>NUCLEOTIDE SEQUENCE [LARGE SCALE GENOMIC DNA]</scope>
    <source>
        <strain evidence="16">CCUG 59858</strain>
    </source>
</reference>
<evidence type="ECO:0000256" key="9">
    <source>
        <dbReference type="ARBA" id="ARBA00033063"/>
    </source>
</evidence>
<comment type="similarity">
    <text evidence="2">Belongs to the TamA family.</text>
</comment>
<keyword evidence="8" id="KW-0998">Cell outer membrane</keyword>
<evidence type="ECO:0000256" key="7">
    <source>
        <dbReference type="ARBA" id="ARBA00023136"/>
    </source>
</evidence>
<evidence type="ECO:0000256" key="6">
    <source>
        <dbReference type="ARBA" id="ARBA00022729"/>
    </source>
</evidence>
<dbReference type="InterPro" id="IPR039910">
    <property type="entry name" value="D15-like"/>
</dbReference>
<evidence type="ECO:0000313" key="15">
    <source>
        <dbReference type="EMBL" id="MFC3908707.1"/>
    </source>
</evidence>
<keyword evidence="7" id="KW-0472">Membrane</keyword>
<dbReference type="InterPro" id="IPR000184">
    <property type="entry name" value="Bac_surfAg_D15"/>
</dbReference>
<organism evidence="15 16">
    <name type="scientific">Legionella dresdenensis</name>
    <dbReference type="NCBI Taxonomy" id="450200"/>
    <lineage>
        <taxon>Bacteria</taxon>
        <taxon>Pseudomonadati</taxon>
        <taxon>Pseudomonadota</taxon>
        <taxon>Gammaproteobacteria</taxon>
        <taxon>Legionellales</taxon>
        <taxon>Legionellaceae</taxon>
        <taxon>Legionella</taxon>
    </lineage>
</organism>
<dbReference type="EMBL" id="JBHSAB010000011">
    <property type="protein sequence ID" value="MFC3908707.1"/>
    <property type="molecule type" value="Genomic_DNA"/>
</dbReference>